<protein>
    <recommendedName>
        <fullName evidence="5">BLISTER</fullName>
    </recommendedName>
</protein>
<evidence type="ECO:0008006" key="5">
    <source>
        <dbReference type="Google" id="ProtNLM"/>
    </source>
</evidence>
<evidence type="ECO:0000313" key="3">
    <source>
        <dbReference type="EMBL" id="KMZ66682.1"/>
    </source>
</evidence>
<dbReference type="PANTHER" id="PTHR47490:SF2">
    <property type="entry name" value="PROTEIN BLISTER"/>
    <property type="match status" value="1"/>
</dbReference>
<feature type="coiled-coil region" evidence="1">
    <location>
        <begin position="672"/>
        <end position="699"/>
    </location>
</feature>
<feature type="compositionally biased region" description="Basic and acidic residues" evidence="2">
    <location>
        <begin position="18"/>
        <end position="31"/>
    </location>
</feature>
<evidence type="ECO:0000313" key="4">
    <source>
        <dbReference type="Proteomes" id="UP000036987"/>
    </source>
</evidence>
<dbReference type="OMA" id="YSNNAFV"/>
<feature type="region of interest" description="Disordered" evidence="2">
    <location>
        <begin position="1"/>
        <end position="50"/>
    </location>
</feature>
<dbReference type="Proteomes" id="UP000036987">
    <property type="component" value="Unassembled WGS sequence"/>
</dbReference>
<dbReference type="PANTHER" id="PTHR47490">
    <property type="entry name" value="PROTEIN BLISTER"/>
    <property type="match status" value="1"/>
</dbReference>
<feature type="compositionally biased region" description="Polar residues" evidence="2">
    <location>
        <begin position="1"/>
        <end position="12"/>
    </location>
</feature>
<feature type="region of interest" description="Disordered" evidence="2">
    <location>
        <begin position="351"/>
        <end position="375"/>
    </location>
</feature>
<dbReference type="AlphaFoldDB" id="A0A0K9PEM6"/>
<keyword evidence="4" id="KW-1185">Reference proteome</keyword>
<name>A0A0K9PEM6_ZOSMR</name>
<dbReference type="EMBL" id="LFYR01000958">
    <property type="protein sequence ID" value="KMZ66682.1"/>
    <property type="molecule type" value="Genomic_DNA"/>
</dbReference>
<evidence type="ECO:0000256" key="2">
    <source>
        <dbReference type="SAM" id="MobiDB-lite"/>
    </source>
</evidence>
<feature type="region of interest" description="Disordered" evidence="2">
    <location>
        <begin position="594"/>
        <end position="613"/>
    </location>
</feature>
<dbReference type="OrthoDB" id="2019993at2759"/>
<evidence type="ECO:0000256" key="1">
    <source>
        <dbReference type="SAM" id="Coils"/>
    </source>
</evidence>
<reference evidence="4" key="1">
    <citation type="journal article" date="2016" name="Nature">
        <title>The genome of the seagrass Zostera marina reveals angiosperm adaptation to the sea.</title>
        <authorList>
            <person name="Olsen J.L."/>
            <person name="Rouze P."/>
            <person name="Verhelst B."/>
            <person name="Lin Y.-C."/>
            <person name="Bayer T."/>
            <person name="Collen J."/>
            <person name="Dattolo E."/>
            <person name="De Paoli E."/>
            <person name="Dittami S."/>
            <person name="Maumus F."/>
            <person name="Michel G."/>
            <person name="Kersting A."/>
            <person name="Lauritano C."/>
            <person name="Lohaus R."/>
            <person name="Toepel M."/>
            <person name="Tonon T."/>
            <person name="Vanneste K."/>
            <person name="Amirebrahimi M."/>
            <person name="Brakel J."/>
            <person name="Bostroem C."/>
            <person name="Chovatia M."/>
            <person name="Grimwood J."/>
            <person name="Jenkins J.W."/>
            <person name="Jueterbock A."/>
            <person name="Mraz A."/>
            <person name="Stam W.T."/>
            <person name="Tice H."/>
            <person name="Bornberg-Bauer E."/>
            <person name="Green P.J."/>
            <person name="Pearson G.A."/>
            <person name="Procaccini G."/>
            <person name="Duarte C.M."/>
            <person name="Schmutz J."/>
            <person name="Reusch T.B.H."/>
            <person name="Van de Peer Y."/>
        </authorList>
    </citation>
    <scope>NUCLEOTIDE SEQUENCE [LARGE SCALE GENOMIC DNA]</scope>
    <source>
        <strain evidence="4">cv. Finnish</strain>
    </source>
</reference>
<gene>
    <name evidence="3" type="ORF">ZOSMA_28G00380</name>
</gene>
<accession>A0A0K9PEM6</accession>
<dbReference type="InterPro" id="IPR044194">
    <property type="entry name" value="BLISTER"/>
</dbReference>
<proteinExistence type="predicted"/>
<dbReference type="GO" id="GO:0005634">
    <property type="term" value="C:nucleus"/>
    <property type="evidence" value="ECO:0000318"/>
    <property type="project" value="GO_Central"/>
</dbReference>
<feature type="coiled-coil region" evidence="1">
    <location>
        <begin position="442"/>
        <end position="560"/>
    </location>
</feature>
<dbReference type="GO" id="GO:0006355">
    <property type="term" value="P:regulation of DNA-templated transcription"/>
    <property type="evidence" value="ECO:0000318"/>
    <property type="project" value="GO_Central"/>
</dbReference>
<comment type="caution">
    <text evidence="3">The sequence shown here is derived from an EMBL/GenBank/DDBJ whole genome shotgun (WGS) entry which is preliminary data.</text>
</comment>
<organism evidence="3 4">
    <name type="scientific">Zostera marina</name>
    <name type="common">Eelgrass</name>
    <dbReference type="NCBI Taxonomy" id="29655"/>
    <lineage>
        <taxon>Eukaryota</taxon>
        <taxon>Viridiplantae</taxon>
        <taxon>Streptophyta</taxon>
        <taxon>Embryophyta</taxon>
        <taxon>Tracheophyta</taxon>
        <taxon>Spermatophyta</taxon>
        <taxon>Magnoliopsida</taxon>
        <taxon>Liliopsida</taxon>
        <taxon>Zosteraceae</taxon>
        <taxon>Zostera</taxon>
    </lineage>
</organism>
<sequence length="754" mass="82823">MTSIQVLPNPSASARKKDHLEAGKRRLEEFRRKKAQGKPTKAVPTSQLPATSVDTVHVESVDNVPVSDGDNASVVKPTTLMIDHQTSSDVSSTSKSAELGFSNRTLSGAVDITDDYEYHVQNDVNDVKSDSHESFGISESSNGYDNTWVEKGNESKAVVSDIVATSLQNALNSFQATPNVDNQLRPSDALFGVNSYSDGYKSADKYSKPVSSYLGSTVTNLAGNPENGFRQHSMGIINEPTTQTYFDGNAGSMESSNHISFNTRGRRISDSINRHLNIENADWNMPINSSVDHTSSTKSSYSQNSFLTTILGNNSGRSRPSFLDSIDTPQVSSVSRLQSAVKANEAVLQNNELTNGDIPSVSSPESPPVKLNPAESSGFLYNNNDTTSKQDNFASLEQHIEDLTQEKFSLKRALDTSKSLADSLAIDNSSLTDSFNQQGKVINQLKSDMLQLQEEIQNQLMAFTTLKAEYANAQLECNAADERAKILASEVIGLEEKALRLRSNELKLERQLEGSSAEIRSGRRKLSSLEKECTDFRSTIEALQEEKKLLQSKIRMAALNENVIARNDGGHGKKDAFTITEDLDDDMGMDLAETSSLRNSSEEAGSSSFTTLSEDTFSSSLQHNNGNYLSDATATIPNDQMKMVYNINSLISELALEKEELLRALAVESSNTSKLKDLNKELSRNLESQTQRLELLASQKMVSENVHIRPVDTRNTQDTAEYADEGDEVVERVIGWIMKLFPGGPSKRRISKLV</sequence>
<keyword evidence="1" id="KW-0175">Coiled coil</keyword>
<dbReference type="GO" id="GO:0040008">
    <property type="term" value="P:regulation of growth"/>
    <property type="evidence" value="ECO:0007669"/>
    <property type="project" value="InterPro"/>
</dbReference>